<reference evidence="4" key="1">
    <citation type="journal article" date="2020" name="J. Eukaryot. Microbiol.">
        <title>De novo Sequencing, Assembly and Annotation of the Transcriptome for the Free-Living Testate Amoeba Arcella intermedia.</title>
        <authorList>
            <person name="Ribeiro G.M."/>
            <person name="Porfirio-Sousa A.L."/>
            <person name="Maurer-Alcala X.X."/>
            <person name="Katz L.A."/>
            <person name="Lahr D.J.G."/>
        </authorList>
    </citation>
    <scope>NUCLEOTIDE SEQUENCE</scope>
</reference>
<organism evidence="4">
    <name type="scientific">Arcella intermedia</name>
    <dbReference type="NCBI Taxonomy" id="1963864"/>
    <lineage>
        <taxon>Eukaryota</taxon>
        <taxon>Amoebozoa</taxon>
        <taxon>Tubulinea</taxon>
        <taxon>Elardia</taxon>
        <taxon>Arcellinida</taxon>
        <taxon>Sphaerothecina</taxon>
        <taxon>Arcellidae</taxon>
        <taxon>Arcella</taxon>
    </lineage>
</organism>
<dbReference type="SUPFAM" id="SSF48366">
    <property type="entry name" value="Ras GEF"/>
    <property type="match status" value="1"/>
</dbReference>
<dbReference type="GO" id="GO:0007265">
    <property type="term" value="P:Ras protein signal transduction"/>
    <property type="evidence" value="ECO:0007669"/>
    <property type="project" value="TreeGrafter"/>
</dbReference>
<dbReference type="PROSITE" id="PS50009">
    <property type="entry name" value="RASGEF_CAT"/>
    <property type="match status" value="1"/>
</dbReference>
<dbReference type="InterPro" id="IPR001895">
    <property type="entry name" value="RASGEF_cat_dom"/>
</dbReference>
<dbReference type="SMART" id="SM00147">
    <property type="entry name" value="RasGEF"/>
    <property type="match status" value="1"/>
</dbReference>
<keyword evidence="1 2" id="KW-0344">Guanine-nucleotide releasing factor</keyword>
<dbReference type="InterPro" id="IPR036964">
    <property type="entry name" value="RASGEF_cat_dom_sf"/>
</dbReference>
<protein>
    <recommendedName>
        <fullName evidence="3">Ras-GEF domain-containing protein</fullName>
    </recommendedName>
</protein>
<dbReference type="Gene3D" id="1.10.840.10">
    <property type="entry name" value="Ras guanine-nucleotide exchange factors catalytic domain"/>
    <property type="match status" value="1"/>
</dbReference>
<dbReference type="GO" id="GO:0005886">
    <property type="term" value="C:plasma membrane"/>
    <property type="evidence" value="ECO:0007669"/>
    <property type="project" value="TreeGrafter"/>
</dbReference>
<proteinExistence type="predicted"/>
<accession>A0A6B2L6J9</accession>
<dbReference type="PANTHER" id="PTHR23113">
    <property type="entry name" value="GUANINE NUCLEOTIDE EXCHANGE FACTOR"/>
    <property type="match status" value="1"/>
</dbReference>
<dbReference type="Pfam" id="PF00617">
    <property type="entry name" value="RasGEF"/>
    <property type="match status" value="1"/>
</dbReference>
<evidence type="ECO:0000259" key="3">
    <source>
        <dbReference type="PROSITE" id="PS50009"/>
    </source>
</evidence>
<dbReference type="EMBL" id="GIBP01003630">
    <property type="protein sequence ID" value="NDV32599.1"/>
    <property type="molecule type" value="Transcribed_RNA"/>
</dbReference>
<dbReference type="InterPro" id="IPR008937">
    <property type="entry name" value="Ras-like_GEF"/>
</dbReference>
<dbReference type="InterPro" id="IPR023578">
    <property type="entry name" value="Ras_GEF_dom_sf"/>
</dbReference>
<evidence type="ECO:0000313" key="4">
    <source>
        <dbReference type="EMBL" id="NDV32599.1"/>
    </source>
</evidence>
<dbReference type="GO" id="GO:0005085">
    <property type="term" value="F:guanyl-nucleotide exchange factor activity"/>
    <property type="evidence" value="ECO:0007669"/>
    <property type="project" value="UniProtKB-KW"/>
</dbReference>
<evidence type="ECO:0000256" key="1">
    <source>
        <dbReference type="ARBA" id="ARBA00022658"/>
    </source>
</evidence>
<dbReference type="PANTHER" id="PTHR23113:SF366">
    <property type="entry name" value="RAS GUANINE NUCLEOTIDE EXCHANGE FACTOR R"/>
    <property type="match status" value="1"/>
</dbReference>
<feature type="domain" description="Ras-GEF" evidence="3">
    <location>
        <begin position="123"/>
        <end position="356"/>
    </location>
</feature>
<name>A0A6B2L6J9_9EUKA</name>
<sequence>MMSPALATLEILSLKLIQRYYVPKELLKPAEQAVLHEILVVPIRLRVCILLKNIINAYWHLMSPSARRLLRAFVMVHEEAKQKNFLASQILKAMNKVIPVLPPRPVQPVVSTFKNMDFLSEFSPLDIAKTMTLIDWEVFKMIKPEEFLKQTWTKRPEKAPNLRAMIDRFNKITEWIVSHVVSGEKIKIRVKRYCKFVAIAEELKNFGSFHSFMAVLAALTQNPLTRLKFTLSEIPPRVKEQQKALEEIMSVENSYKNYRETLSSFLNNSKYPTIPYLGVFFRDIIYMDDGLKNDAGKYNTKYILSIYGIISQIQISQDHPGYPFEINEKLDKYLREMPNIFPTKILNDMVRQKEPKTATRADIE</sequence>
<evidence type="ECO:0000256" key="2">
    <source>
        <dbReference type="PROSITE-ProRule" id="PRU00168"/>
    </source>
</evidence>
<dbReference type="AlphaFoldDB" id="A0A6B2L6J9"/>